<comment type="caution">
    <text evidence="2">The sequence shown here is derived from an EMBL/GenBank/DDBJ whole genome shotgun (WGS) entry which is preliminary data.</text>
</comment>
<dbReference type="Proteomes" id="UP000499080">
    <property type="component" value="Unassembled WGS sequence"/>
</dbReference>
<dbReference type="EMBL" id="BGPR01000132">
    <property type="protein sequence ID" value="GBL97690.1"/>
    <property type="molecule type" value="Genomic_DNA"/>
</dbReference>
<feature type="compositionally biased region" description="Polar residues" evidence="1">
    <location>
        <begin position="56"/>
        <end position="65"/>
    </location>
</feature>
<gene>
    <name evidence="2" type="ORF">AVEN_248644_1</name>
</gene>
<evidence type="ECO:0000313" key="3">
    <source>
        <dbReference type="Proteomes" id="UP000499080"/>
    </source>
</evidence>
<organism evidence="2 3">
    <name type="scientific">Araneus ventricosus</name>
    <name type="common">Orbweaver spider</name>
    <name type="synonym">Epeira ventricosa</name>
    <dbReference type="NCBI Taxonomy" id="182803"/>
    <lineage>
        <taxon>Eukaryota</taxon>
        <taxon>Metazoa</taxon>
        <taxon>Ecdysozoa</taxon>
        <taxon>Arthropoda</taxon>
        <taxon>Chelicerata</taxon>
        <taxon>Arachnida</taxon>
        <taxon>Araneae</taxon>
        <taxon>Araneomorphae</taxon>
        <taxon>Entelegynae</taxon>
        <taxon>Araneoidea</taxon>
        <taxon>Araneidae</taxon>
        <taxon>Araneus</taxon>
    </lineage>
</organism>
<protein>
    <submittedName>
        <fullName evidence="2">Uncharacterized protein</fullName>
    </submittedName>
</protein>
<name>A0A4Y2BZQ2_ARAVE</name>
<dbReference type="AlphaFoldDB" id="A0A4Y2BZQ2"/>
<proteinExistence type="predicted"/>
<sequence>MFVWMEVREEEHLPLLVVRKPLSFSGESIPRVSCSRTSLNRRRDGVRNTKPPWGSNPHNSSTRASTIEEAHTSDHLLLLHLRPVMGASVRTHMHTTLTSLQ</sequence>
<feature type="region of interest" description="Disordered" evidence="1">
    <location>
        <begin position="35"/>
        <end position="65"/>
    </location>
</feature>
<keyword evidence="3" id="KW-1185">Reference proteome</keyword>
<accession>A0A4Y2BZQ2</accession>
<evidence type="ECO:0000256" key="1">
    <source>
        <dbReference type="SAM" id="MobiDB-lite"/>
    </source>
</evidence>
<reference evidence="2 3" key="1">
    <citation type="journal article" date="2019" name="Sci. Rep.">
        <title>Orb-weaving spider Araneus ventricosus genome elucidates the spidroin gene catalogue.</title>
        <authorList>
            <person name="Kono N."/>
            <person name="Nakamura H."/>
            <person name="Ohtoshi R."/>
            <person name="Moran D.A.P."/>
            <person name="Shinohara A."/>
            <person name="Yoshida Y."/>
            <person name="Fujiwara M."/>
            <person name="Mori M."/>
            <person name="Tomita M."/>
            <person name="Arakawa K."/>
        </authorList>
    </citation>
    <scope>NUCLEOTIDE SEQUENCE [LARGE SCALE GENOMIC DNA]</scope>
</reference>
<evidence type="ECO:0000313" key="2">
    <source>
        <dbReference type="EMBL" id="GBL97690.1"/>
    </source>
</evidence>
<dbReference type="OrthoDB" id="10381409at2759"/>